<comment type="caution">
    <text evidence="1">The sequence shown here is derived from an EMBL/GenBank/DDBJ whole genome shotgun (WGS) entry which is preliminary data.</text>
</comment>
<sequence>MALDGYVSALAADCEAGCCTTDARLVAALLRRDKRTLDTALASHTASQLAAVQQPLPLYHAAALADWPEAVTALAAAGVPPSAADALVHVKPGSQLACMLVHASIYQSEQASKRYNDAARSSHYTALGMAAALGHVQASSSRVVVALLAVGASATAGREQGALPACLAAAVYGRSGAVQRLLSLLAAAGGHMTASEVADSVQNVQLSSPIIPALLRQLTEQCASLHDLDFEAVHALVEAAIHWGFSQIVELLPATFAASYLPSAASQQDPAFLLRLLRHAGCPLPCPASVQVQALELAISAKQPLSVAALLAAGVQPTAANVTQAICTGQPGVLRALLAVARPPEPPGRATIDLRSPDCARRLPSFVHQALHLAAKGSLLGTRVSRLQVLEALLAAGYSLPKYPKILVHSATGLHYYKLFNPLTAGLRMQPAKLSATDKRVLRLTVPRVPWSPSNHHLFPPAFRRACRTLLLAAHRSSSATSLGSLPADVLPIIMQQATYPLSQWVAVDCLPPAAPAVPCPPPAAQGPVEVSRPARGQASLATAPAVIEAAPGVAAAPLHTLRKPAKSTGMALRRAPRKPVQPAGMAADVADAVAAFSTALGGGAPDDGGSSTSACAVDLAASSSFGSKAQAAPTAEQLCHGLAALSFSTHTGPFTFGASG</sequence>
<accession>A0AAD5DCW4</accession>
<proteinExistence type="predicted"/>
<gene>
    <name evidence="1" type="ORF">COHA_010436</name>
</gene>
<name>A0AAD5DCW4_9CHLO</name>
<evidence type="ECO:0000313" key="2">
    <source>
        <dbReference type="Proteomes" id="UP001205105"/>
    </source>
</evidence>
<protein>
    <submittedName>
        <fullName evidence="1">Uncharacterized protein</fullName>
    </submittedName>
</protein>
<dbReference type="AlphaFoldDB" id="A0AAD5DCW4"/>
<evidence type="ECO:0000313" key="1">
    <source>
        <dbReference type="EMBL" id="KAI7835697.1"/>
    </source>
</evidence>
<dbReference type="Gene3D" id="1.25.40.20">
    <property type="entry name" value="Ankyrin repeat-containing domain"/>
    <property type="match status" value="2"/>
</dbReference>
<keyword evidence="2" id="KW-1185">Reference proteome</keyword>
<dbReference type="Proteomes" id="UP001205105">
    <property type="component" value="Unassembled WGS sequence"/>
</dbReference>
<dbReference type="EMBL" id="JADXDR010000238">
    <property type="protein sequence ID" value="KAI7835697.1"/>
    <property type="molecule type" value="Genomic_DNA"/>
</dbReference>
<dbReference type="InterPro" id="IPR036770">
    <property type="entry name" value="Ankyrin_rpt-contain_sf"/>
</dbReference>
<reference evidence="1" key="1">
    <citation type="submission" date="2020-11" db="EMBL/GenBank/DDBJ databases">
        <title>Chlorella ohadii genome sequencing and assembly.</title>
        <authorList>
            <person name="Murik O."/>
            <person name="Treves H."/>
            <person name="Kedem I."/>
            <person name="Shotland Y."/>
            <person name="Kaplan A."/>
        </authorList>
    </citation>
    <scope>NUCLEOTIDE SEQUENCE</scope>
    <source>
        <strain evidence="1">1</strain>
    </source>
</reference>
<organism evidence="1 2">
    <name type="scientific">Chlorella ohadii</name>
    <dbReference type="NCBI Taxonomy" id="2649997"/>
    <lineage>
        <taxon>Eukaryota</taxon>
        <taxon>Viridiplantae</taxon>
        <taxon>Chlorophyta</taxon>
        <taxon>core chlorophytes</taxon>
        <taxon>Trebouxiophyceae</taxon>
        <taxon>Chlorellales</taxon>
        <taxon>Chlorellaceae</taxon>
        <taxon>Chlorella clade</taxon>
        <taxon>Chlorella</taxon>
    </lineage>
</organism>